<dbReference type="EMBL" id="DVFT01000195">
    <property type="protein sequence ID" value="HIQ97481.1"/>
    <property type="molecule type" value="Genomic_DNA"/>
</dbReference>
<comment type="caution">
    <text evidence="2">The sequence shown here is derived from an EMBL/GenBank/DDBJ whole genome shotgun (WGS) entry which is preliminary data.</text>
</comment>
<evidence type="ECO:0000256" key="1">
    <source>
        <dbReference type="SAM" id="Phobius"/>
    </source>
</evidence>
<reference evidence="2" key="1">
    <citation type="submission" date="2020-10" db="EMBL/GenBank/DDBJ databases">
        <authorList>
            <person name="Gilroy R."/>
        </authorList>
    </citation>
    <scope>NUCLEOTIDE SEQUENCE</scope>
    <source>
        <strain evidence="2">ChiSjej3B21-11622</strain>
    </source>
</reference>
<sequence>MSAKTKIMVVRMREVIYTGIFIVLGIVLIILGILMFRPQGTAEKKTPGSNHKYTPGVYTSPITLGDNVLDVEVTVDADRINGIRLNSLSETVSTMYPLVEPSIEHLEEQILQKQSTSGITSEESGRYTSQLLLDAIEKALACASGGTALSQ</sequence>
<evidence type="ECO:0000313" key="2">
    <source>
        <dbReference type="EMBL" id="HIQ97481.1"/>
    </source>
</evidence>
<gene>
    <name evidence="2" type="ORF">IAB26_13085</name>
</gene>
<dbReference type="AlphaFoldDB" id="A0A9D0ZX42"/>
<reference evidence="2" key="2">
    <citation type="journal article" date="2021" name="PeerJ">
        <title>Extensive microbial diversity within the chicken gut microbiome revealed by metagenomics and culture.</title>
        <authorList>
            <person name="Gilroy R."/>
            <person name="Ravi A."/>
            <person name="Getino M."/>
            <person name="Pursley I."/>
            <person name="Horton D.L."/>
            <person name="Alikhan N.F."/>
            <person name="Baker D."/>
            <person name="Gharbi K."/>
            <person name="Hall N."/>
            <person name="Watson M."/>
            <person name="Adriaenssens E.M."/>
            <person name="Foster-Nyarko E."/>
            <person name="Jarju S."/>
            <person name="Secka A."/>
            <person name="Antonio M."/>
            <person name="Oren A."/>
            <person name="Chaudhuri R.R."/>
            <person name="La Ragione R."/>
            <person name="Hildebrand F."/>
            <person name="Pallen M.J."/>
        </authorList>
    </citation>
    <scope>NUCLEOTIDE SEQUENCE</scope>
    <source>
        <strain evidence="2">ChiSjej3B21-11622</strain>
    </source>
</reference>
<evidence type="ECO:0008006" key="4">
    <source>
        <dbReference type="Google" id="ProtNLM"/>
    </source>
</evidence>
<keyword evidence="1" id="KW-0812">Transmembrane</keyword>
<protein>
    <recommendedName>
        <fullName evidence="4">FMN-binding domain-containing protein</fullName>
    </recommendedName>
</protein>
<feature type="transmembrane region" description="Helical" evidence="1">
    <location>
        <begin position="15"/>
        <end position="36"/>
    </location>
</feature>
<evidence type="ECO:0000313" key="3">
    <source>
        <dbReference type="Proteomes" id="UP000886886"/>
    </source>
</evidence>
<organism evidence="2 3">
    <name type="scientific">Candidatus Limivivens merdigallinarum</name>
    <dbReference type="NCBI Taxonomy" id="2840859"/>
    <lineage>
        <taxon>Bacteria</taxon>
        <taxon>Bacillati</taxon>
        <taxon>Bacillota</taxon>
        <taxon>Clostridia</taxon>
        <taxon>Lachnospirales</taxon>
        <taxon>Lachnospiraceae</taxon>
        <taxon>Lachnospiraceae incertae sedis</taxon>
        <taxon>Candidatus Limivivens</taxon>
    </lineage>
</organism>
<keyword evidence="1" id="KW-1133">Transmembrane helix</keyword>
<name>A0A9D0ZX42_9FIRM</name>
<proteinExistence type="predicted"/>
<accession>A0A9D0ZX42</accession>
<keyword evidence="1" id="KW-0472">Membrane</keyword>
<dbReference type="Proteomes" id="UP000886886">
    <property type="component" value="Unassembled WGS sequence"/>
</dbReference>